<evidence type="ECO:0000313" key="2">
    <source>
        <dbReference type="Proteomes" id="UP001600888"/>
    </source>
</evidence>
<reference evidence="1 2" key="1">
    <citation type="submission" date="2024-03" db="EMBL/GenBank/DDBJ databases">
        <title>A high-quality draft genome sequence of Diaporthe vaccinii, a causative agent of upright dieback and viscid rot disease in cranberry plants.</title>
        <authorList>
            <person name="Sarrasin M."/>
            <person name="Lang B.F."/>
            <person name="Burger G."/>
        </authorList>
    </citation>
    <scope>NUCLEOTIDE SEQUENCE [LARGE SCALE GENOMIC DNA]</scope>
    <source>
        <strain evidence="1 2">IS7</strain>
    </source>
</reference>
<sequence>MGQPLSAFVPELLHFREDCVQAGVGEIPFLIHCALTRLHCCWQFYLNVENFPYLRFYARCEIFSSGDGYGCSFRSRDLAV</sequence>
<evidence type="ECO:0000313" key="1">
    <source>
        <dbReference type="EMBL" id="KAL2280602.1"/>
    </source>
</evidence>
<organism evidence="1 2">
    <name type="scientific">Diaporthe vaccinii</name>
    <dbReference type="NCBI Taxonomy" id="105482"/>
    <lineage>
        <taxon>Eukaryota</taxon>
        <taxon>Fungi</taxon>
        <taxon>Dikarya</taxon>
        <taxon>Ascomycota</taxon>
        <taxon>Pezizomycotina</taxon>
        <taxon>Sordariomycetes</taxon>
        <taxon>Sordariomycetidae</taxon>
        <taxon>Diaporthales</taxon>
        <taxon>Diaporthaceae</taxon>
        <taxon>Diaporthe</taxon>
        <taxon>Diaporthe eres species complex</taxon>
    </lineage>
</organism>
<keyword evidence="2" id="KW-1185">Reference proteome</keyword>
<dbReference type="Proteomes" id="UP001600888">
    <property type="component" value="Unassembled WGS sequence"/>
</dbReference>
<name>A0ABR4EDW6_9PEZI</name>
<comment type="caution">
    <text evidence="1">The sequence shown here is derived from an EMBL/GenBank/DDBJ whole genome shotgun (WGS) entry which is preliminary data.</text>
</comment>
<gene>
    <name evidence="1" type="ORF">FJTKL_12425</name>
</gene>
<protein>
    <submittedName>
        <fullName evidence="1">Uncharacterized protein</fullName>
    </submittedName>
</protein>
<dbReference type="EMBL" id="JBAWTH010000065">
    <property type="protein sequence ID" value="KAL2280602.1"/>
    <property type="molecule type" value="Genomic_DNA"/>
</dbReference>
<accession>A0ABR4EDW6</accession>
<proteinExistence type="predicted"/>